<keyword evidence="7 11" id="KW-0630">Potassium</keyword>
<evidence type="ECO:0000256" key="9">
    <source>
        <dbReference type="ARBA" id="ARBA00023065"/>
    </source>
</evidence>
<comment type="subunit">
    <text evidence="11">The system is composed of three essential subunits: KdpA, KdpB and KdpC.</text>
</comment>
<dbReference type="RefSeq" id="WP_344617407.1">
    <property type="nucleotide sequence ID" value="NZ_BAAARV010000074.1"/>
</dbReference>
<keyword evidence="3 11" id="KW-0633">Potassium transport</keyword>
<keyword evidence="9 11" id="KW-0406">Ion transport</keyword>
<keyword evidence="14" id="KW-1185">Reference proteome</keyword>
<comment type="function">
    <text evidence="11">Part of the high-affinity ATP-driven potassium transport (or Kdp) system, which catalyzes the hydrolysis of ATP coupled with the electrogenic transport of potassium into the cytoplasm. This subunit acts as a catalytic chaperone that increases the ATP-binding affinity of the ATP-hydrolyzing subunit KdpB by the formation of a transient KdpB/KdpC/ATP ternary complex.</text>
</comment>
<keyword evidence="2 11" id="KW-1003">Cell membrane</keyword>
<proteinExistence type="inferred from homology"/>
<evidence type="ECO:0000256" key="7">
    <source>
        <dbReference type="ARBA" id="ARBA00022958"/>
    </source>
</evidence>
<evidence type="ECO:0000256" key="3">
    <source>
        <dbReference type="ARBA" id="ARBA00022538"/>
    </source>
</evidence>
<dbReference type="PANTHER" id="PTHR30042">
    <property type="entry name" value="POTASSIUM-TRANSPORTING ATPASE C CHAIN"/>
    <property type="match status" value="1"/>
</dbReference>
<evidence type="ECO:0000256" key="2">
    <source>
        <dbReference type="ARBA" id="ARBA00022475"/>
    </source>
</evidence>
<keyword evidence="1 11" id="KW-0813">Transport</keyword>
<reference evidence="13 14" key="1">
    <citation type="journal article" date="2019" name="Int. J. Syst. Evol. Microbiol.">
        <title>The Global Catalogue of Microorganisms (GCM) 10K type strain sequencing project: providing services to taxonomists for standard genome sequencing and annotation.</title>
        <authorList>
            <consortium name="The Broad Institute Genomics Platform"/>
            <consortium name="The Broad Institute Genome Sequencing Center for Infectious Disease"/>
            <person name="Wu L."/>
            <person name="Ma J."/>
        </authorList>
    </citation>
    <scope>NUCLEOTIDE SEQUENCE [LARGE SCALE GENOMIC DNA]</scope>
    <source>
        <strain evidence="13 14">JCM 3272</strain>
    </source>
</reference>
<comment type="subcellular location">
    <subcellularLocation>
        <location evidence="11">Cell membrane</location>
        <topology evidence="11">Single-pass membrane protein</topology>
    </subcellularLocation>
</comment>
<evidence type="ECO:0000256" key="11">
    <source>
        <dbReference type="HAMAP-Rule" id="MF_00276"/>
    </source>
</evidence>
<accession>A0ABN3HAD6</accession>
<gene>
    <name evidence="11" type="primary">kdpC</name>
    <name evidence="13" type="ORF">GCM10010170_075430</name>
</gene>
<organism evidence="13 14">
    <name type="scientific">Dactylosporangium salmoneum</name>
    <dbReference type="NCBI Taxonomy" id="53361"/>
    <lineage>
        <taxon>Bacteria</taxon>
        <taxon>Bacillati</taxon>
        <taxon>Actinomycetota</taxon>
        <taxon>Actinomycetes</taxon>
        <taxon>Micromonosporales</taxon>
        <taxon>Micromonosporaceae</taxon>
        <taxon>Dactylosporangium</taxon>
    </lineage>
</organism>
<keyword evidence="10 11" id="KW-0472">Membrane</keyword>
<dbReference type="Pfam" id="PF02669">
    <property type="entry name" value="KdpC"/>
    <property type="match status" value="2"/>
</dbReference>
<dbReference type="PANTHER" id="PTHR30042:SF2">
    <property type="entry name" value="POTASSIUM-TRANSPORTING ATPASE KDPC SUBUNIT"/>
    <property type="match status" value="1"/>
</dbReference>
<evidence type="ECO:0000256" key="6">
    <source>
        <dbReference type="ARBA" id="ARBA00022840"/>
    </source>
</evidence>
<feature type="region of interest" description="Disordered" evidence="12">
    <location>
        <begin position="80"/>
        <end position="110"/>
    </location>
</feature>
<evidence type="ECO:0000256" key="10">
    <source>
        <dbReference type="ARBA" id="ARBA00023136"/>
    </source>
</evidence>
<evidence type="ECO:0000256" key="12">
    <source>
        <dbReference type="SAM" id="MobiDB-lite"/>
    </source>
</evidence>
<name>A0ABN3HAD6_9ACTN</name>
<dbReference type="InterPro" id="IPR003820">
    <property type="entry name" value="KdpC"/>
</dbReference>
<keyword evidence="6 11" id="KW-0067">ATP-binding</keyword>
<keyword evidence="4 11" id="KW-0812">Transmembrane</keyword>
<evidence type="ECO:0000313" key="14">
    <source>
        <dbReference type="Proteomes" id="UP001501444"/>
    </source>
</evidence>
<protein>
    <recommendedName>
        <fullName evidence="11">Potassium-transporting ATPase KdpC subunit</fullName>
    </recommendedName>
    <alternativeName>
        <fullName evidence="11">ATP phosphohydrolase [potassium-transporting] C chain</fullName>
    </alternativeName>
    <alternativeName>
        <fullName evidence="11">Potassium-binding and translocating subunit C</fullName>
    </alternativeName>
    <alternativeName>
        <fullName evidence="11">Potassium-translocating ATPase C chain</fullName>
    </alternativeName>
</protein>
<comment type="caution">
    <text evidence="13">The sequence shown here is derived from an EMBL/GenBank/DDBJ whole genome shotgun (WGS) entry which is preliminary data.</text>
</comment>
<sequence>MRLPAWIAQHLAALRALVVLTIVLGLAYPMLMLAVARIPGLSGHAGGSLIDRDGKPVGSALIGQSFVDGQGQPLRQYFQSRPSAAGDGYDPTSTSASNLGPENVVDGPDKPSLLTQVCGRSKSVGELEGVDGSRPFCTPGGVGAVLAVYHRDGTTGPVTRAVSLNEACPATPFVTTWEGVTVECAKPGEDYTGGITTPVRGNAPDDPAVPADAVTASGSGLDPHISVAYANLQVPRVAKERKLSEDAVRKLVAEHTEGRTLGFIGEPAVNVLELNLALDRS</sequence>
<evidence type="ECO:0000256" key="1">
    <source>
        <dbReference type="ARBA" id="ARBA00022448"/>
    </source>
</evidence>
<keyword evidence="8 11" id="KW-1133">Transmembrane helix</keyword>
<feature type="compositionally biased region" description="Polar residues" evidence="12">
    <location>
        <begin position="91"/>
        <end position="100"/>
    </location>
</feature>
<dbReference type="EMBL" id="BAAARV010000074">
    <property type="protein sequence ID" value="GAA2372962.1"/>
    <property type="molecule type" value="Genomic_DNA"/>
</dbReference>
<dbReference type="HAMAP" id="MF_00276">
    <property type="entry name" value="KdpC"/>
    <property type="match status" value="1"/>
</dbReference>
<dbReference type="Proteomes" id="UP001501444">
    <property type="component" value="Unassembled WGS sequence"/>
</dbReference>
<evidence type="ECO:0000313" key="13">
    <source>
        <dbReference type="EMBL" id="GAA2372962.1"/>
    </source>
</evidence>
<comment type="similarity">
    <text evidence="11">Belongs to the KdpC family.</text>
</comment>
<feature type="transmembrane region" description="Helical" evidence="11">
    <location>
        <begin position="12"/>
        <end position="35"/>
    </location>
</feature>
<evidence type="ECO:0000256" key="4">
    <source>
        <dbReference type="ARBA" id="ARBA00022692"/>
    </source>
</evidence>
<evidence type="ECO:0000256" key="5">
    <source>
        <dbReference type="ARBA" id="ARBA00022741"/>
    </source>
</evidence>
<keyword evidence="5 11" id="KW-0547">Nucleotide-binding</keyword>
<evidence type="ECO:0000256" key="8">
    <source>
        <dbReference type="ARBA" id="ARBA00022989"/>
    </source>
</evidence>